<dbReference type="GO" id="GO:0017004">
    <property type="term" value="P:cytochrome complex assembly"/>
    <property type="evidence" value="ECO:0007669"/>
    <property type="project" value="UniProtKB-KW"/>
</dbReference>
<keyword evidence="3" id="KW-0802">TPR repeat</keyword>
<accession>A0A917CPE3</accession>
<dbReference type="Proteomes" id="UP000632858">
    <property type="component" value="Unassembled WGS sequence"/>
</dbReference>
<keyword evidence="8" id="KW-1185">Reference proteome</keyword>
<dbReference type="Gene3D" id="1.25.40.10">
    <property type="entry name" value="Tetratricopeptide repeat domain"/>
    <property type="match status" value="1"/>
</dbReference>
<feature type="transmembrane region" description="Helical" evidence="4">
    <location>
        <begin position="29"/>
        <end position="49"/>
    </location>
</feature>
<protein>
    <recommendedName>
        <fullName evidence="9">Cytochrome C biogenesis protein</fullName>
    </recommendedName>
</protein>
<evidence type="ECO:0000259" key="5">
    <source>
        <dbReference type="Pfam" id="PF23892"/>
    </source>
</evidence>
<evidence type="ECO:0000256" key="4">
    <source>
        <dbReference type="SAM" id="Phobius"/>
    </source>
</evidence>
<dbReference type="PANTHER" id="PTHR47870:SF1">
    <property type="entry name" value="CYTOCHROME C-TYPE BIOGENESIS PROTEIN CCMH"/>
    <property type="match status" value="1"/>
</dbReference>
<dbReference type="RefSeq" id="WP_188449112.1">
    <property type="nucleotide sequence ID" value="NZ_BMFO01000002.1"/>
</dbReference>
<name>A0A917CPE3_9GAMM</name>
<evidence type="ECO:0000256" key="3">
    <source>
        <dbReference type="ARBA" id="ARBA00022803"/>
    </source>
</evidence>
<dbReference type="InterPro" id="IPR051263">
    <property type="entry name" value="C-type_cytochrome_biogenesis"/>
</dbReference>
<dbReference type="InterPro" id="IPR011990">
    <property type="entry name" value="TPR-like_helical_dom_sf"/>
</dbReference>
<dbReference type="SUPFAM" id="SSF48452">
    <property type="entry name" value="TPR-like"/>
    <property type="match status" value="1"/>
</dbReference>
<comment type="caution">
    <text evidence="7">The sequence shown here is derived from an EMBL/GenBank/DDBJ whole genome shotgun (WGS) entry which is preliminary data.</text>
</comment>
<keyword evidence="4" id="KW-0472">Membrane</keyword>
<evidence type="ECO:0000313" key="8">
    <source>
        <dbReference type="Proteomes" id="UP000632858"/>
    </source>
</evidence>
<evidence type="ECO:0000259" key="6">
    <source>
        <dbReference type="Pfam" id="PF23914"/>
    </source>
</evidence>
<keyword evidence="1" id="KW-0677">Repeat</keyword>
<keyword evidence="4" id="KW-0812">Transmembrane</keyword>
<dbReference type="EMBL" id="BMFO01000002">
    <property type="protein sequence ID" value="GGF92762.1"/>
    <property type="molecule type" value="Genomic_DNA"/>
</dbReference>
<feature type="domain" description="Cytochrome c-type biogenesis protein H TPR" evidence="6">
    <location>
        <begin position="80"/>
        <end position="195"/>
    </location>
</feature>
<sequence length="336" mass="35238">MALFIGIAALFTLAVLAFALYPLWPARRGLALGIGGVSAAAVLGLYLLLGRPEAIGYVPPPSPQVDQAQQLDQALAELEAVVRAEPANQEARVLLARSYMQLGRPAEAQPHFAEALARDAGNAALMVDYAESLFRAGKPDVPDARAREWIDKAIAAEPGNQRARFFRGILLLQAGQAAEAAKAWEALLPELDRQTAQALLPQINQARVQAGQPPLADSVLPAAMTVQVTVELDPALRAATPPGAVLFVFAKRVDGGGPPVAAKRLPVSAFPVQLALSDADSIMPTATLSSQAAFTLSARISASGSAEAGAGDWQSETLTVQSDKLAPVTLVLRKQP</sequence>
<proteinExistence type="predicted"/>
<evidence type="ECO:0000313" key="7">
    <source>
        <dbReference type="EMBL" id="GGF92762.1"/>
    </source>
</evidence>
<dbReference type="PANTHER" id="PTHR47870">
    <property type="entry name" value="CYTOCHROME C-TYPE BIOGENESIS PROTEIN CCMH"/>
    <property type="match status" value="1"/>
</dbReference>
<evidence type="ECO:0000256" key="1">
    <source>
        <dbReference type="ARBA" id="ARBA00022737"/>
    </source>
</evidence>
<evidence type="ECO:0000256" key="2">
    <source>
        <dbReference type="ARBA" id="ARBA00022748"/>
    </source>
</evidence>
<reference evidence="7" key="2">
    <citation type="submission" date="2020-09" db="EMBL/GenBank/DDBJ databases">
        <authorList>
            <person name="Sun Q."/>
            <person name="Zhou Y."/>
        </authorList>
    </citation>
    <scope>NUCLEOTIDE SEQUENCE</scope>
    <source>
        <strain evidence="7">CGMCC 1.12726</strain>
    </source>
</reference>
<gene>
    <name evidence="7" type="ORF">GCM10010960_13340</name>
</gene>
<keyword evidence="4" id="KW-1133">Transmembrane helix</keyword>
<dbReference type="Pfam" id="PF23892">
    <property type="entry name" value="Ig_CycH"/>
    <property type="match status" value="1"/>
</dbReference>
<evidence type="ECO:0008006" key="9">
    <source>
        <dbReference type="Google" id="ProtNLM"/>
    </source>
</evidence>
<keyword evidence="2" id="KW-0201">Cytochrome c-type biogenesis</keyword>
<dbReference type="InterPro" id="IPR056412">
    <property type="entry name" value="Ig_CycH"/>
</dbReference>
<feature type="domain" description="Cytochrome c-type biogenesis protein H Ig-like" evidence="5">
    <location>
        <begin position="226"/>
        <end position="331"/>
    </location>
</feature>
<organism evidence="7 8">
    <name type="scientific">Arenimonas maotaiensis</name>
    <dbReference type="NCBI Taxonomy" id="1446479"/>
    <lineage>
        <taxon>Bacteria</taxon>
        <taxon>Pseudomonadati</taxon>
        <taxon>Pseudomonadota</taxon>
        <taxon>Gammaproteobacteria</taxon>
        <taxon>Lysobacterales</taxon>
        <taxon>Lysobacteraceae</taxon>
        <taxon>Arenimonas</taxon>
    </lineage>
</organism>
<dbReference type="Pfam" id="PF23914">
    <property type="entry name" value="TPR_CcmH_CycH"/>
    <property type="match status" value="1"/>
</dbReference>
<reference evidence="7" key="1">
    <citation type="journal article" date="2014" name="Int. J. Syst. Evol. Microbiol.">
        <title>Complete genome sequence of Corynebacterium casei LMG S-19264T (=DSM 44701T), isolated from a smear-ripened cheese.</title>
        <authorList>
            <consortium name="US DOE Joint Genome Institute (JGI-PGF)"/>
            <person name="Walter F."/>
            <person name="Albersmeier A."/>
            <person name="Kalinowski J."/>
            <person name="Ruckert C."/>
        </authorList>
    </citation>
    <scope>NUCLEOTIDE SEQUENCE</scope>
    <source>
        <strain evidence="7">CGMCC 1.12726</strain>
    </source>
</reference>
<dbReference type="AlphaFoldDB" id="A0A917CPE3"/>
<dbReference type="InterPro" id="IPR056413">
    <property type="entry name" value="TPR_CcmH_CycH"/>
</dbReference>